<accession>A0AAE1MJP4</accession>
<evidence type="ECO:0000256" key="1">
    <source>
        <dbReference type="ARBA" id="ARBA00022729"/>
    </source>
</evidence>
<dbReference type="SMART" id="SM00108">
    <property type="entry name" value="B_lectin"/>
    <property type="match status" value="1"/>
</dbReference>
<dbReference type="Gene3D" id="2.90.10.10">
    <property type="entry name" value="Bulb-type lectin domain"/>
    <property type="match status" value="1"/>
</dbReference>
<dbReference type="InterPro" id="IPR001480">
    <property type="entry name" value="Bulb-type_lectin_dom"/>
</dbReference>
<evidence type="ECO:0000259" key="5">
    <source>
        <dbReference type="PROSITE" id="PS50927"/>
    </source>
</evidence>
<evidence type="ECO:0000256" key="4">
    <source>
        <dbReference type="SAM" id="SignalP"/>
    </source>
</evidence>
<feature type="domain" description="Bulb-type lectin" evidence="5">
    <location>
        <begin position="24"/>
        <end position="145"/>
    </location>
</feature>
<evidence type="ECO:0000313" key="7">
    <source>
        <dbReference type="Proteomes" id="UP001293593"/>
    </source>
</evidence>
<comment type="caution">
    <text evidence="6">The sequence shown here is derived from an EMBL/GenBank/DDBJ whole genome shotgun (WGS) entry which is preliminary data.</text>
</comment>
<evidence type="ECO:0000256" key="2">
    <source>
        <dbReference type="ARBA" id="ARBA00023157"/>
    </source>
</evidence>
<organism evidence="6 7">
    <name type="scientific">Acacia crassicarpa</name>
    <name type="common">northern wattle</name>
    <dbReference type="NCBI Taxonomy" id="499986"/>
    <lineage>
        <taxon>Eukaryota</taxon>
        <taxon>Viridiplantae</taxon>
        <taxon>Streptophyta</taxon>
        <taxon>Embryophyta</taxon>
        <taxon>Tracheophyta</taxon>
        <taxon>Spermatophyta</taxon>
        <taxon>Magnoliopsida</taxon>
        <taxon>eudicotyledons</taxon>
        <taxon>Gunneridae</taxon>
        <taxon>Pentapetalae</taxon>
        <taxon>rosids</taxon>
        <taxon>fabids</taxon>
        <taxon>Fabales</taxon>
        <taxon>Fabaceae</taxon>
        <taxon>Caesalpinioideae</taxon>
        <taxon>mimosoid clade</taxon>
        <taxon>Acacieae</taxon>
        <taxon>Acacia</taxon>
    </lineage>
</organism>
<dbReference type="PROSITE" id="PS50927">
    <property type="entry name" value="BULB_LECTIN"/>
    <property type="match status" value="1"/>
</dbReference>
<dbReference type="PANTHER" id="PTHR32444:SF234">
    <property type="entry name" value="RECEPTOR-LIKE SERINE_THREONINE-PROTEIN KINASE"/>
    <property type="match status" value="1"/>
</dbReference>
<proteinExistence type="predicted"/>
<feature type="chain" id="PRO_5042116171" description="Bulb-type lectin domain-containing protein" evidence="4">
    <location>
        <begin position="24"/>
        <end position="261"/>
    </location>
</feature>
<dbReference type="Proteomes" id="UP001293593">
    <property type="component" value="Unassembled WGS sequence"/>
</dbReference>
<dbReference type="CDD" id="cd00028">
    <property type="entry name" value="B_lectin"/>
    <property type="match status" value="1"/>
</dbReference>
<dbReference type="InterPro" id="IPR036426">
    <property type="entry name" value="Bulb-type_lectin_dom_sf"/>
</dbReference>
<dbReference type="FunFam" id="2.90.10.10:FF:000004">
    <property type="entry name" value="G-type lectin S-receptor-like serine/threonine-protein kinase"/>
    <property type="match status" value="1"/>
</dbReference>
<evidence type="ECO:0000313" key="6">
    <source>
        <dbReference type="EMBL" id="KAK4267834.1"/>
    </source>
</evidence>
<keyword evidence="1 4" id="KW-0732">Signal</keyword>
<dbReference type="SUPFAM" id="SSF51110">
    <property type="entry name" value="alpha-D-mannose-specific plant lectins"/>
    <property type="match status" value="1"/>
</dbReference>
<dbReference type="EMBL" id="JAWXYG010000007">
    <property type="protein sequence ID" value="KAK4267834.1"/>
    <property type="molecule type" value="Genomic_DNA"/>
</dbReference>
<keyword evidence="2" id="KW-1015">Disulfide bond</keyword>
<sequence length="261" mass="30189">MAILPYLLVLPNLLLFFSRFSFAADTLTQFESLLDGQTLVSENEIFELGFFSPGSSTDRYVGIWYHKIPGRTVVWVADRDRPIKNNFGQLRFNTEGDLVLLSHNETVVWLANSTTKAFRPVVQLLGSGNLVVRDGKNQKPQNYLWQSFDYPSDTILPRMKIGRDLRTGLNRRYTAWKNWDDPSYGDYSAELVLHNYPDFVNWQGRTKYVRCGPWNGVQYSGVSHATSNPLYKSKFVWNKNEVYSTNTIKDESQIPFFPQIY</sequence>
<gene>
    <name evidence="6" type="ORF">QN277_024567</name>
</gene>
<reference evidence="6" key="1">
    <citation type="submission" date="2023-10" db="EMBL/GenBank/DDBJ databases">
        <title>Chromosome-level genome of the transformable northern wattle, Acacia crassicarpa.</title>
        <authorList>
            <person name="Massaro I."/>
            <person name="Sinha N.R."/>
            <person name="Poethig S."/>
            <person name="Leichty A.R."/>
        </authorList>
    </citation>
    <scope>NUCLEOTIDE SEQUENCE</scope>
    <source>
        <strain evidence="6">Acra3RX</strain>
        <tissue evidence="6">Leaf</tissue>
    </source>
</reference>
<dbReference type="Pfam" id="PF01453">
    <property type="entry name" value="B_lectin"/>
    <property type="match status" value="1"/>
</dbReference>
<protein>
    <recommendedName>
        <fullName evidence="5">Bulb-type lectin domain-containing protein</fullName>
    </recommendedName>
</protein>
<dbReference type="AlphaFoldDB" id="A0AAE1MJP4"/>
<feature type="signal peptide" evidence="4">
    <location>
        <begin position="1"/>
        <end position="23"/>
    </location>
</feature>
<keyword evidence="7" id="KW-1185">Reference proteome</keyword>
<dbReference type="PANTHER" id="PTHR32444">
    <property type="entry name" value="BULB-TYPE LECTIN DOMAIN-CONTAINING PROTEIN"/>
    <property type="match status" value="1"/>
</dbReference>
<name>A0AAE1MJP4_9FABA</name>
<keyword evidence="3" id="KW-0325">Glycoprotein</keyword>
<evidence type="ECO:0000256" key="3">
    <source>
        <dbReference type="ARBA" id="ARBA00023180"/>
    </source>
</evidence>